<dbReference type="PANTHER" id="PTHR43422:SF3">
    <property type="entry name" value="THIAMINE THIAZOLE SYNTHASE"/>
    <property type="match status" value="1"/>
</dbReference>
<dbReference type="InterPro" id="IPR002938">
    <property type="entry name" value="FAD-bd"/>
</dbReference>
<reference evidence="2 3" key="1">
    <citation type="submission" date="2021-01" db="EMBL/GenBank/DDBJ databases">
        <title>Whole genome shotgun sequence of Actinoplanes palleronii NBRC 14916.</title>
        <authorList>
            <person name="Komaki H."/>
            <person name="Tamura T."/>
        </authorList>
    </citation>
    <scope>NUCLEOTIDE SEQUENCE [LARGE SCALE GENOMIC DNA]</scope>
    <source>
        <strain evidence="2 3">NBRC 14916</strain>
    </source>
</reference>
<accession>A0ABQ4B617</accession>
<gene>
    <name evidence="2" type="ORF">Apa02nite_019990</name>
</gene>
<dbReference type="RefSeq" id="WP_203824774.1">
    <property type="nucleotide sequence ID" value="NZ_BAAATY010000004.1"/>
</dbReference>
<keyword evidence="2" id="KW-0560">Oxidoreductase</keyword>
<protein>
    <submittedName>
        <fullName evidence="2">FAD-binding monooxygenase</fullName>
    </submittedName>
</protein>
<feature type="domain" description="FAD-binding" evidence="1">
    <location>
        <begin position="28"/>
        <end position="352"/>
    </location>
</feature>
<dbReference type="SUPFAM" id="SSF51905">
    <property type="entry name" value="FAD/NAD(P)-binding domain"/>
    <property type="match status" value="1"/>
</dbReference>
<evidence type="ECO:0000259" key="1">
    <source>
        <dbReference type="Pfam" id="PF01494"/>
    </source>
</evidence>
<evidence type="ECO:0000313" key="2">
    <source>
        <dbReference type="EMBL" id="GIE65891.1"/>
    </source>
</evidence>
<dbReference type="InterPro" id="IPR036188">
    <property type="entry name" value="FAD/NAD-bd_sf"/>
</dbReference>
<name>A0ABQ4B617_9ACTN</name>
<dbReference type="Proteomes" id="UP000624709">
    <property type="component" value="Unassembled WGS sequence"/>
</dbReference>
<keyword evidence="3" id="KW-1185">Reference proteome</keyword>
<dbReference type="Gene3D" id="3.50.50.60">
    <property type="entry name" value="FAD/NAD(P)-binding domain"/>
    <property type="match status" value="1"/>
</dbReference>
<dbReference type="Pfam" id="PF01494">
    <property type="entry name" value="FAD_binding_3"/>
    <property type="match status" value="1"/>
</dbReference>
<dbReference type="PANTHER" id="PTHR43422">
    <property type="entry name" value="THIAMINE THIAZOLE SYNTHASE"/>
    <property type="match status" value="1"/>
</dbReference>
<dbReference type="GO" id="GO:0004497">
    <property type="term" value="F:monooxygenase activity"/>
    <property type="evidence" value="ECO:0007669"/>
    <property type="project" value="UniProtKB-KW"/>
</dbReference>
<comment type="caution">
    <text evidence="2">The sequence shown here is derived from an EMBL/GenBank/DDBJ whole genome shotgun (WGS) entry which is preliminary data.</text>
</comment>
<proteinExistence type="predicted"/>
<sequence>MPATTVTTFARIASDLPPRGPALRLDTAIVLGGSVAGMLAARVLADHADTVLIVERDGGPAASGTRAGVPHGNQVHVLLAAFTRQIERWFPGFTGRAVAGGAVRITAESSRSYANGVPKVSIGDRAVLSMTRPYLEQRIRAELAAVPNVRMVTGRVTGLEFDRSAVTAVRYEADGAGVRQPAGLVVDALGRGSRVTDWLTAAGWHRPPMLRGGDAVNYATAVFQRPPEQDSVRRAAALDPATGEGAIFQSVEGDRYLVMQGGIGDSRPGGTAEDMVSRLRHLLPEPFGRVAENELIGEVVTYRLVDSRRRDFWACTQFPARLIPVGDAVASLNPFYGQGLSSAALHASALSLYLRSAPDLDFPARDYLAMQKVVVDAAWAISTRSPETGDARRWIVRQIVRAAVVDCFVATAFADVTQMLKHPATLFTPAVVARALLARLRRLPAPVRPIAGRVEVLSS</sequence>
<organism evidence="2 3">
    <name type="scientific">Actinoplanes palleronii</name>
    <dbReference type="NCBI Taxonomy" id="113570"/>
    <lineage>
        <taxon>Bacteria</taxon>
        <taxon>Bacillati</taxon>
        <taxon>Actinomycetota</taxon>
        <taxon>Actinomycetes</taxon>
        <taxon>Micromonosporales</taxon>
        <taxon>Micromonosporaceae</taxon>
        <taxon>Actinoplanes</taxon>
    </lineage>
</organism>
<evidence type="ECO:0000313" key="3">
    <source>
        <dbReference type="Proteomes" id="UP000624709"/>
    </source>
</evidence>
<dbReference type="EMBL" id="BOMS01000026">
    <property type="protein sequence ID" value="GIE65891.1"/>
    <property type="molecule type" value="Genomic_DNA"/>
</dbReference>
<keyword evidence="2" id="KW-0503">Monooxygenase</keyword>